<comment type="caution">
    <text evidence="1">The sequence shown here is derived from an EMBL/GenBank/DDBJ whole genome shotgun (WGS) entry which is preliminary data.</text>
</comment>
<dbReference type="EMBL" id="JAYFUL010000023">
    <property type="protein sequence ID" value="MEA5258980.1"/>
    <property type="molecule type" value="Genomic_DNA"/>
</dbReference>
<reference evidence="1 2" key="1">
    <citation type="submission" date="2023-12" db="EMBL/GenBank/DDBJ databases">
        <title>Novel species of the genus Arcicella isolated from rivers.</title>
        <authorList>
            <person name="Lu H."/>
        </authorList>
    </citation>
    <scope>NUCLEOTIDE SEQUENCE [LARGE SCALE GENOMIC DNA]</scope>
    <source>
        <strain evidence="1 2">LMG 21963</strain>
    </source>
</reference>
<dbReference type="RefSeq" id="WP_323250471.1">
    <property type="nucleotide sequence ID" value="NZ_JAYFUL010000023.1"/>
</dbReference>
<proteinExistence type="predicted"/>
<dbReference type="Proteomes" id="UP001304671">
    <property type="component" value="Unassembled WGS sequence"/>
</dbReference>
<evidence type="ECO:0000313" key="1">
    <source>
        <dbReference type="EMBL" id="MEA5258980.1"/>
    </source>
</evidence>
<keyword evidence="2" id="KW-1185">Reference proteome</keyword>
<accession>A0ABU5QQ30</accession>
<evidence type="ECO:0000313" key="2">
    <source>
        <dbReference type="Proteomes" id="UP001304671"/>
    </source>
</evidence>
<organism evidence="1 2">
    <name type="scientific">Arcicella aquatica</name>
    <dbReference type="NCBI Taxonomy" id="217141"/>
    <lineage>
        <taxon>Bacteria</taxon>
        <taxon>Pseudomonadati</taxon>
        <taxon>Bacteroidota</taxon>
        <taxon>Cytophagia</taxon>
        <taxon>Cytophagales</taxon>
        <taxon>Flectobacillaceae</taxon>
        <taxon>Arcicella</taxon>
    </lineage>
</organism>
<sequence>MNINKLEQYLSPTRFNRFLQATNHSALKAEELYGANLNVAKSFYPVLNLFEIVLRNSIDISISTHFGDSDWIINQKNGFMSDKSLMASNFYLKKSIEKAQKTITNKKVTVTSGKIIAEQSFGFWTSLFETHHFKLIGGCVIQIFNNKPKHINRNIITKKLTKIREFRNRIYHNEPICFNGTNIDFTEANQVKNEIYNLLKWIDTDLATYVQNFDSIDDEILLAMNI</sequence>
<evidence type="ECO:0008006" key="3">
    <source>
        <dbReference type="Google" id="ProtNLM"/>
    </source>
</evidence>
<gene>
    <name evidence="1" type="ORF">VB264_14385</name>
</gene>
<protein>
    <recommendedName>
        <fullName evidence="3">Abi-like protein</fullName>
    </recommendedName>
</protein>
<name>A0ABU5QQ30_9BACT</name>